<dbReference type="AlphaFoldDB" id="A0A218VRC4"/>
<accession>A0A218VRC4</accession>
<evidence type="ECO:0000313" key="1">
    <source>
        <dbReference type="EMBL" id="OWM63055.1"/>
    </source>
</evidence>
<sequence length="85" mass="9693">MQGRSPKAVDAGPKPESSKCMLDRKMQEMQKQRSMKRNSARRCNAVTLICLRSCSVEQGWGLSVEIPRSWIDGRRLLSQLWSLSI</sequence>
<name>A0A218VRC4_PUNGR</name>
<proteinExistence type="predicted"/>
<organism evidence="1 2">
    <name type="scientific">Punica granatum</name>
    <name type="common">Pomegranate</name>
    <dbReference type="NCBI Taxonomy" id="22663"/>
    <lineage>
        <taxon>Eukaryota</taxon>
        <taxon>Viridiplantae</taxon>
        <taxon>Streptophyta</taxon>
        <taxon>Embryophyta</taxon>
        <taxon>Tracheophyta</taxon>
        <taxon>Spermatophyta</taxon>
        <taxon>Magnoliopsida</taxon>
        <taxon>eudicotyledons</taxon>
        <taxon>Gunneridae</taxon>
        <taxon>Pentapetalae</taxon>
        <taxon>rosids</taxon>
        <taxon>malvids</taxon>
        <taxon>Myrtales</taxon>
        <taxon>Lythraceae</taxon>
        <taxon>Punica</taxon>
    </lineage>
</organism>
<reference evidence="2" key="1">
    <citation type="journal article" date="2017" name="Plant J.">
        <title>The pomegranate (Punica granatum L.) genome and the genomics of punicalagin biosynthesis.</title>
        <authorList>
            <person name="Qin G."/>
            <person name="Xu C."/>
            <person name="Ming R."/>
            <person name="Tang H."/>
            <person name="Guyot R."/>
            <person name="Kramer E.M."/>
            <person name="Hu Y."/>
            <person name="Yi X."/>
            <person name="Qi Y."/>
            <person name="Xu X."/>
            <person name="Gao Z."/>
            <person name="Pan H."/>
            <person name="Jian J."/>
            <person name="Tian Y."/>
            <person name="Yue Z."/>
            <person name="Xu Y."/>
        </authorList>
    </citation>
    <scope>NUCLEOTIDE SEQUENCE [LARGE SCALE GENOMIC DNA]</scope>
    <source>
        <strain evidence="2">cv. Dabenzi</strain>
    </source>
</reference>
<protein>
    <submittedName>
        <fullName evidence="1">Uncharacterized protein</fullName>
    </submittedName>
</protein>
<dbReference type="EMBL" id="MTKT01006318">
    <property type="protein sequence ID" value="OWM63055.1"/>
    <property type="molecule type" value="Genomic_DNA"/>
</dbReference>
<gene>
    <name evidence="1" type="ORF">CDL15_Pgr026229</name>
</gene>
<evidence type="ECO:0000313" key="2">
    <source>
        <dbReference type="Proteomes" id="UP000197138"/>
    </source>
</evidence>
<dbReference type="Proteomes" id="UP000197138">
    <property type="component" value="Unassembled WGS sequence"/>
</dbReference>
<comment type="caution">
    <text evidence="1">The sequence shown here is derived from an EMBL/GenBank/DDBJ whole genome shotgun (WGS) entry which is preliminary data.</text>
</comment>